<keyword evidence="1" id="KW-0812">Transmembrane</keyword>
<evidence type="ECO:0000313" key="5">
    <source>
        <dbReference type="Proteomes" id="UP000676649"/>
    </source>
</evidence>
<keyword evidence="2" id="KW-0732">Signal</keyword>
<dbReference type="InterPro" id="IPR013424">
    <property type="entry name" value="Ice-binding_C"/>
</dbReference>
<name>A0A975MPB2_9GAMM</name>
<feature type="signal peptide" evidence="2">
    <location>
        <begin position="1"/>
        <end position="28"/>
    </location>
</feature>
<feature type="transmembrane region" description="Helical" evidence="1">
    <location>
        <begin position="506"/>
        <end position="524"/>
    </location>
</feature>
<dbReference type="EMBL" id="CP073754">
    <property type="protein sequence ID" value="QWF71487.1"/>
    <property type="molecule type" value="Genomic_DNA"/>
</dbReference>
<sequence>MQFVNKFPARTAIAAAMLSLGYANGAMADAFTAGNLIVSRTVYTGDASTVTIGQTLPGGGTAIADGSFPNVFKNETPDASFGVTSPIYLDQITTSGTVVSSLALDSSKINTSFASKSELALNVSTDGKSVSFMGYAAPANALDVSNSNTAAVVDASNPVKSTSAREIASVDLSTGNVSLTQVNAYSGNNGRAAIQANGQYYMVGNAGNGSGNGTVLSQLSDNTGVQSIAVGSSGNTTAIGATQGTFGSSTGYQHGFSLAQVPNPANPGANYAADKTGKDDNFRSETIFDNTLFVTKGSGSNGVNTVYQVGATGALANGGSIPANASISILPGFNALSEKVAEAPATLTATPHPFGLWFANSTTLFVADEGDGVRLGVAGKVTTYAGLEEWKLISGTWTDVQTFQKGLLDQPATTPTGLSWQVQEDGLRNITGQVNADGSFTIYGTTSTVSNETTHDLGADPNQIVAITIAGDSTAANTSFSVLETAAAGQRFGGVALAPTAAAVPVPGSVWLLGSGLLGLFGAARKRKNV</sequence>
<feature type="domain" description="Ice-binding protein C-terminal" evidence="3">
    <location>
        <begin position="503"/>
        <end position="526"/>
    </location>
</feature>
<protein>
    <submittedName>
        <fullName evidence="4">PEP-CTERM sorting domain-containing protein</fullName>
    </submittedName>
</protein>
<dbReference type="KEGG" id="mpad:KEF85_03135"/>
<keyword evidence="5" id="KW-1185">Reference proteome</keyword>
<reference evidence="4" key="1">
    <citation type="submission" date="2021-04" db="EMBL/GenBank/DDBJ databases">
        <title>Draft genome sequence data of methanotrophic Methylovulum sp. strain S1L and Methylomonas sp. strain S2AM isolated from boreal lake water columns.</title>
        <authorList>
            <person name="Rissanen A.J."/>
            <person name="Mangayil R."/>
            <person name="Svenning M.M."/>
            <person name="Khanongnuch R."/>
        </authorList>
    </citation>
    <scope>NUCLEOTIDE SEQUENCE</scope>
    <source>
        <strain evidence="4">S2AM</strain>
    </source>
</reference>
<dbReference type="NCBIfam" id="TIGR02595">
    <property type="entry name" value="PEP_CTERM"/>
    <property type="match status" value="1"/>
</dbReference>
<feature type="chain" id="PRO_5037169872" evidence="2">
    <location>
        <begin position="29"/>
        <end position="530"/>
    </location>
</feature>
<gene>
    <name evidence="4" type="ORF">KEF85_03135</name>
</gene>
<evidence type="ECO:0000313" key="4">
    <source>
        <dbReference type="EMBL" id="QWF71487.1"/>
    </source>
</evidence>
<evidence type="ECO:0000259" key="3">
    <source>
        <dbReference type="Pfam" id="PF07589"/>
    </source>
</evidence>
<organism evidence="4 5">
    <name type="scientific">Methylomonas paludis</name>
    <dbReference type="NCBI Taxonomy" id="1173101"/>
    <lineage>
        <taxon>Bacteria</taxon>
        <taxon>Pseudomonadati</taxon>
        <taxon>Pseudomonadota</taxon>
        <taxon>Gammaproteobacteria</taxon>
        <taxon>Methylococcales</taxon>
        <taxon>Methylococcaceae</taxon>
        <taxon>Methylomonas</taxon>
    </lineage>
</organism>
<keyword evidence="1" id="KW-1133">Transmembrane helix</keyword>
<dbReference type="AlphaFoldDB" id="A0A975MPB2"/>
<dbReference type="Proteomes" id="UP000676649">
    <property type="component" value="Chromosome"/>
</dbReference>
<evidence type="ECO:0000256" key="1">
    <source>
        <dbReference type="SAM" id="Phobius"/>
    </source>
</evidence>
<accession>A0A975MPB2</accession>
<keyword evidence="1" id="KW-0472">Membrane</keyword>
<dbReference type="RefSeq" id="WP_215583272.1">
    <property type="nucleotide sequence ID" value="NZ_CP073754.1"/>
</dbReference>
<dbReference type="Pfam" id="PF07589">
    <property type="entry name" value="PEP-CTERM"/>
    <property type="match status" value="1"/>
</dbReference>
<evidence type="ECO:0000256" key="2">
    <source>
        <dbReference type="SAM" id="SignalP"/>
    </source>
</evidence>
<proteinExistence type="predicted"/>